<comment type="caution">
    <text evidence="1">The sequence shown here is derived from an EMBL/GenBank/DDBJ whole genome shotgun (WGS) entry which is preliminary data.</text>
</comment>
<evidence type="ECO:0000313" key="2">
    <source>
        <dbReference type="Proteomes" id="UP001175228"/>
    </source>
</evidence>
<gene>
    <name evidence="1" type="ORF">EDD18DRAFT_499394</name>
</gene>
<protein>
    <submittedName>
        <fullName evidence="1">Uncharacterized protein</fullName>
    </submittedName>
</protein>
<name>A0AA39QMJ6_9AGAR</name>
<accession>A0AA39QMJ6</accession>
<organism evidence="1 2">
    <name type="scientific">Armillaria luteobubalina</name>
    <dbReference type="NCBI Taxonomy" id="153913"/>
    <lineage>
        <taxon>Eukaryota</taxon>
        <taxon>Fungi</taxon>
        <taxon>Dikarya</taxon>
        <taxon>Basidiomycota</taxon>
        <taxon>Agaricomycotina</taxon>
        <taxon>Agaricomycetes</taxon>
        <taxon>Agaricomycetidae</taxon>
        <taxon>Agaricales</taxon>
        <taxon>Marasmiineae</taxon>
        <taxon>Physalacriaceae</taxon>
        <taxon>Armillaria</taxon>
    </lineage>
</organism>
<dbReference type="Gene3D" id="3.80.10.10">
    <property type="entry name" value="Ribonuclease Inhibitor"/>
    <property type="match status" value="1"/>
</dbReference>
<dbReference type="EMBL" id="JAUEPU010000003">
    <property type="protein sequence ID" value="KAK0504383.1"/>
    <property type="molecule type" value="Genomic_DNA"/>
</dbReference>
<keyword evidence="2" id="KW-1185">Reference proteome</keyword>
<dbReference type="InterPro" id="IPR032675">
    <property type="entry name" value="LRR_dom_sf"/>
</dbReference>
<dbReference type="AlphaFoldDB" id="A0AA39QMJ6"/>
<sequence>MSLNGFHYGSFPQELTDAIIDYLWDDPASLKSCALASHAFYTRTRIHIFRKMTFGHNFRCDKFVAMCRASPHIPRVIKHLTLNNRYVPPDDIIAYIISSLTNVEWLVMKDISWIFWATELVHRQGLKSFPSLRSLSVDFHDSNCYASVSEVLSFIQLHPRIRRLELLSVPRLASIDADYELPARSSHLESFSISSSAFSSGLSDLMLNSKIGGLSFSRLRIFAISVQDNSDIAFVSAVLKTASCTLEEVHLMHQSLRPIFLDDLDISYLRKVTITFSHPIYNERHSSTIKSWGRVFDDRAKEVEEIVVRTVVSSPTLLGHMDYGVWSAWDATLSATRSRLRGLVFQLFCTPVQASSMDMLQQGIEDQFPVLRSRSLFQVEVRAGLMLNLSCICYSHCEVTNFSCGAY</sequence>
<dbReference type="Proteomes" id="UP001175228">
    <property type="component" value="Unassembled WGS sequence"/>
</dbReference>
<proteinExistence type="predicted"/>
<dbReference type="SUPFAM" id="SSF52047">
    <property type="entry name" value="RNI-like"/>
    <property type="match status" value="1"/>
</dbReference>
<evidence type="ECO:0000313" key="1">
    <source>
        <dbReference type="EMBL" id="KAK0504383.1"/>
    </source>
</evidence>
<reference evidence="1" key="1">
    <citation type="submission" date="2023-06" db="EMBL/GenBank/DDBJ databases">
        <authorList>
            <consortium name="Lawrence Berkeley National Laboratory"/>
            <person name="Ahrendt S."/>
            <person name="Sahu N."/>
            <person name="Indic B."/>
            <person name="Wong-Bajracharya J."/>
            <person name="Merenyi Z."/>
            <person name="Ke H.-M."/>
            <person name="Monk M."/>
            <person name="Kocsube S."/>
            <person name="Drula E."/>
            <person name="Lipzen A."/>
            <person name="Balint B."/>
            <person name="Henrissat B."/>
            <person name="Andreopoulos B."/>
            <person name="Martin F.M."/>
            <person name="Harder C.B."/>
            <person name="Rigling D."/>
            <person name="Ford K.L."/>
            <person name="Foster G.D."/>
            <person name="Pangilinan J."/>
            <person name="Papanicolaou A."/>
            <person name="Barry K."/>
            <person name="LaButti K."/>
            <person name="Viragh M."/>
            <person name="Koriabine M."/>
            <person name="Yan M."/>
            <person name="Riley R."/>
            <person name="Champramary S."/>
            <person name="Plett K.L."/>
            <person name="Tsai I.J."/>
            <person name="Slot J."/>
            <person name="Sipos G."/>
            <person name="Plett J."/>
            <person name="Nagy L.G."/>
            <person name="Grigoriev I.V."/>
        </authorList>
    </citation>
    <scope>NUCLEOTIDE SEQUENCE</scope>
    <source>
        <strain evidence="1">HWK02</strain>
    </source>
</reference>